<dbReference type="PIRSF" id="PIRSF000103">
    <property type="entry name" value="HIBADH"/>
    <property type="match status" value="1"/>
</dbReference>
<evidence type="ECO:0000256" key="4">
    <source>
        <dbReference type="PIRSR" id="PIRSR000103-1"/>
    </source>
</evidence>
<feature type="active site" evidence="4">
    <location>
        <position position="191"/>
    </location>
</feature>
<evidence type="ECO:0000313" key="7">
    <source>
        <dbReference type="EMBL" id="SFP45452.1"/>
    </source>
</evidence>
<name>A0A1I5QGT0_9PSEU</name>
<dbReference type="Pfam" id="PF03446">
    <property type="entry name" value="NAD_binding_2"/>
    <property type="match status" value="1"/>
</dbReference>
<dbReference type="InterPro" id="IPR015815">
    <property type="entry name" value="HIBADH-related"/>
</dbReference>
<protein>
    <submittedName>
        <fullName evidence="7">3-hydroxyisobutyrate dehydrogenase</fullName>
    </submittedName>
</protein>
<evidence type="ECO:0000259" key="5">
    <source>
        <dbReference type="Pfam" id="PF03446"/>
    </source>
</evidence>
<dbReference type="GO" id="GO:0050661">
    <property type="term" value="F:NADP binding"/>
    <property type="evidence" value="ECO:0007669"/>
    <property type="project" value="InterPro"/>
</dbReference>
<keyword evidence="3" id="KW-0520">NAD</keyword>
<dbReference type="InterPro" id="IPR029154">
    <property type="entry name" value="HIBADH-like_NADP-bd"/>
</dbReference>
<proteinExistence type="inferred from homology"/>
<evidence type="ECO:0000259" key="6">
    <source>
        <dbReference type="Pfam" id="PF14833"/>
    </source>
</evidence>
<accession>A0A1I5QGT0</accession>
<organism evidence="7 8">
    <name type="scientific">Amycolatopsis rubida</name>
    <dbReference type="NCBI Taxonomy" id="112413"/>
    <lineage>
        <taxon>Bacteria</taxon>
        <taxon>Bacillati</taxon>
        <taxon>Actinomycetota</taxon>
        <taxon>Actinomycetes</taxon>
        <taxon>Pseudonocardiales</taxon>
        <taxon>Pseudonocardiaceae</taxon>
        <taxon>Amycolatopsis</taxon>
    </lineage>
</organism>
<dbReference type="SUPFAM" id="SSF51735">
    <property type="entry name" value="NAD(P)-binding Rossmann-fold domains"/>
    <property type="match status" value="1"/>
</dbReference>
<dbReference type="Pfam" id="PF14833">
    <property type="entry name" value="NAD_binding_11"/>
    <property type="match status" value="1"/>
</dbReference>
<sequence>MRVALTDGGGGQPADLRGWRHDGWMTTVAFLGTGIMGRPMAANLARAGVTVRAWNRTRAKAEPLAAEGVTVVEAPGEAVKGADFLVTMLSDGPAVAEVFRGLSLEPGTIWLQTSTVGVEWADRLAEASVVAGVPFVDCPVMGTKGPAEQGQLQVLAAGPDNVHDGAAEVFDAIGSRTRWLGTEPGTATRLKLVMNAWILALTNGTGESLALARVLGVDPQLFFDVMSGTGFDVPYARAKGPMMLSGEYPASFPASLAAKDARLVVEAAGHAIDVGGAAAALAHLESAVEAGHGEDDMAAVYEGIVKR</sequence>
<feature type="domain" description="3-hydroxyisobutyrate dehydrogenase-like NAD-binding" evidence="6">
    <location>
        <begin position="185"/>
        <end position="302"/>
    </location>
</feature>
<dbReference type="InterPro" id="IPR006115">
    <property type="entry name" value="6PGDH_NADP-bd"/>
</dbReference>
<dbReference type="InterPro" id="IPR008927">
    <property type="entry name" value="6-PGluconate_DH-like_C_sf"/>
</dbReference>
<dbReference type="InterPro" id="IPR036291">
    <property type="entry name" value="NAD(P)-bd_dom_sf"/>
</dbReference>
<dbReference type="EMBL" id="FOWC01000005">
    <property type="protein sequence ID" value="SFP45452.1"/>
    <property type="molecule type" value="Genomic_DNA"/>
</dbReference>
<dbReference type="Proteomes" id="UP000199137">
    <property type="component" value="Unassembled WGS sequence"/>
</dbReference>
<evidence type="ECO:0000256" key="1">
    <source>
        <dbReference type="ARBA" id="ARBA00009080"/>
    </source>
</evidence>
<dbReference type="STRING" id="112413.SAMN05421854_105316"/>
<dbReference type="SUPFAM" id="SSF48179">
    <property type="entry name" value="6-phosphogluconate dehydrogenase C-terminal domain-like"/>
    <property type="match status" value="1"/>
</dbReference>
<keyword evidence="2" id="KW-0560">Oxidoreductase</keyword>
<evidence type="ECO:0000256" key="3">
    <source>
        <dbReference type="ARBA" id="ARBA00023027"/>
    </source>
</evidence>
<dbReference type="Gene3D" id="3.40.50.720">
    <property type="entry name" value="NAD(P)-binding Rossmann-like Domain"/>
    <property type="match status" value="1"/>
</dbReference>
<dbReference type="PANTHER" id="PTHR43580">
    <property type="entry name" value="OXIDOREDUCTASE GLYR1-RELATED"/>
    <property type="match status" value="1"/>
</dbReference>
<dbReference type="InterPro" id="IPR013328">
    <property type="entry name" value="6PGD_dom2"/>
</dbReference>
<dbReference type="GO" id="GO:0051287">
    <property type="term" value="F:NAD binding"/>
    <property type="evidence" value="ECO:0007669"/>
    <property type="project" value="InterPro"/>
</dbReference>
<gene>
    <name evidence="7" type="ORF">SAMN05421854_105316</name>
</gene>
<dbReference type="Gene3D" id="1.10.1040.10">
    <property type="entry name" value="N-(1-d-carboxylethyl)-l-norvaline Dehydrogenase, domain 2"/>
    <property type="match status" value="1"/>
</dbReference>
<dbReference type="GO" id="GO:0016491">
    <property type="term" value="F:oxidoreductase activity"/>
    <property type="evidence" value="ECO:0007669"/>
    <property type="project" value="UniProtKB-KW"/>
</dbReference>
<dbReference type="InterPro" id="IPR051265">
    <property type="entry name" value="HIBADH-related_NP60_sf"/>
</dbReference>
<dbReference type="AlphaFoldDB" id="A0A1I5QGT0"/>
<dbReference type="PANTHER" id="PTHR43580:SF2">
    <property type="entry name" value="CYTOKINE-LIKE NUCLEAR FACTOR N-PAC"/>
    <property type="match status" value="1"/>
</dbReference>
<feature type="domain" description="6-phosphogluconate dehydrogenase NADP-binding" evidence="5">
    <location>
        <begin position="27"/>
        <end position="181"/>
    </location>
</feature>
<reference evidence="7 8" key="1">
    <citation type="submission" date="2016-10" db="EMBL/GenBank/DDBJ databases">
        <authorList>
            <person name="de Groot N.N."/>
        </authorList>
    </citation>
    <scope>NUCLEOTIDE SEQUENCE [LARGE SCALE GENOMIC DNA]</scope>
    <source>
        <strain evidence="7 8">DSM 44637</strain>
    </source>
</reference>
<comment type="similarity">
    <text evidence="1">Belongs to the HIBADH-related family.</text>
</comment>
<evidence type="ECO:0000313" key="8">
    <source>
        <dbReference type="Proteomes" id="UP000199137"/>
    </source>
</evidence>
<evidence type="ECO:0000256" key="2">
    <source>
        <dbReference type="ARBA" id="ARBA00023002"/>
    </source>
</evidence>